<dbReference type="InterPro" id="IPR012008">
    <property type="entry name" value="Ser/Thr-Pase_EF-hand_contain"/>
</dbReference>
<gene>
    <name evidence="12" type="ORF">BaRGS_00021808</name>
</gene>
<evidence type="ECO:0000256" key="3">
    <source>
        <dbReference type="ARBA" id="ARBA00022723"/>
    </source>
</evidence>
<dbReference type="EMBL" id="JACVVK020000171">
    <property type="protein sequence ID" value="KAK7486992.1"/>
    <property type="molecule type" value="Genomic_DNA"/>
</dbReference>
<evidence type="ECO:0000256" key="6">
    <source>
        <dbReference type="ARBA" id="ARBA00022837"/>
    </source>
</evidence>
<dbReference type="InterPro" id="IPR002048">
    <property type="entry name" value="EF_hand_dom"/>
</dbReference>
<dbReference type="PROSITE" id="PS00125">
    <property type="entry name" value="SER_THR_PHOSPHATASE"/>
    <property type="match status" value="1"/>
</dbReference>
<organism evidence="12 13">
    <name type="scientific">Batillaria attramentaria</name>
    <dbReference type="NCBI Taxonomy" id="370345"/>
    <lineage>
        <taxon>Eukaryota</taxon>
        <taxon>Metazoa</taxon>
        <taxon>Spiralia</taxon>
        <taxon>Lophotrochozoa</taxon>
        <taxon>Mollusca</taxon>
        <taxon>Gastropoda</taxon>
        <taxon>Caenogastropoda</taxon>
        <taxon>Sorbeoconcha</taxon>
        <taxon>Cerithioidea</taxon>
        <taxon>Batillariidae</taxon>
        <taxon>Batillaria</taxon>
    </lineage>
</organism>
<accession>A0ABD0KIU7</accession>
<comment type="caution">
    <text evidence="12">The sequence shown here is derived from an EMBL/GenBank/DDBJ whole genome shotgun (WGS) entry which is preliminary data.</text>
</comment>
<evidence type="ECO:0000256" key="1">
    <source>
        <dbReference type="ARBA" id="ARBA00001936"/>
    </source>
</evidence>
<dbReference type="Pfam" id="PF13499">
    <property type="entry name" value="EF-hand_7"/>
    <property type="match status" value="1"/>
</dbReference>
<dbReference type="SUPFAM" id="SSF47473">
    <property type="entry name" value="EF-hand"/>
    <property type="match status" value="1"/>
</dbReference>
<dbReference type="InterPro" id="IPR013235">
    <property type="entry name" value="PPP_dom"/>
</dbReference>
<dbReference type="InterPro" id="IPR000048">
    <property type="entry name" value="IQ_motif_EF-hand-BS"/>
</dbReference>
<protein>
    <recommendedName>
        <fullName evidence="10">Serine/threonine-protein phosphatase</fullName>
        <ecNumber evidence="10">3.1.3.16</ecNumber>
    </recommendedName>
</protein>
<dbReference type="InterPro" id="IPR011992">
    <property type="entry name" value="EF-hand-dom_pair"/>
</dbReference>
<comment type="cofactor">
    <cofactor evidence="1">
        <name>Mn(2+)</name>
        <dbReference type="ChEBI" id="CHEBI:29035"/>
    </cofactor>
</comment>
<feature type="domain" description="EF-hand" evidence="11">
    <location>
        <begin position="547"/>
        <end position="582"/>
    </location>
</feature>
<dbReference type="AlphaFoldDB" id="A0ABD0KIU7"/>
<dbReference type="EC" id="3.1.3.16" evidence="10"/>
<reference evidence="12 13" key="1">
    <citation type="journal article" date="2023" name="Sci. Data">
        <title>Genome assembly of the Korean intertidal mud-creeper Batillaria attramentaria.</title>
        <authorList>
            <person name="Patra A.K."/>
            <person name="Ho P.T."/>
            <person name="Jun S."/>
            <person name="Lee S.J."/>
            <person name="Kim Y."/>
            <person name="Won Y.J."/>
        </authorList>
    </citation>
    <scope>NUCLEOTIDE SEQUENCE [LARGE SCALE GENOMIC DNA]</scope>
    <source>
        <strain evidence="12">Wonlab-2016</strain>
    </source>
</reference>
<dbReference type="InterPro" id="IPR006186">
    <property type="entry name" value="Ser/Thr-sp_prot-phosphatase"/>
</dbReference>
<keyword evidence="3" id="KW-0479">Metal-binding</keyword>
<dbReference type="Gene3D" id="3.60.21.10">
    <property type="match status" value="1"/>
</dbReference>
<evidence type="ECO:0000313" key="12">
    <source>
        <dbReference type="EMBL" id="KAK7486992.1"/>
    </source>
</evidence>
<keyword evidence="5 10" id="KW-0378">Hydrolase</keyword>
<dbReference type="Pfam" id="PF08321">
    <property type="entry name" value="PPP5"/>
    <property type="match status" value="1"/>
</dbReference>
<feature type="domain" description="EF-hand" evidence="11">
    <location>
        <begin position="587"/>
        <end position="622"/>
    </location>
</feature>
<feature type="domain" description="EF-hand" evidence="11">
    <location>
        <begin position="464"/>
        <end position="499"/>
    </location>
</feature>
<evidence type="ECO:0000256" key="4">
    <source>
        <dbReference type="ARBA" id="ARBA00022737"/>
    </source>
</evidence>
<dbReference type="CDD" id="cd23767">
    <property type="entry name" value="IQCD"/>
    <property type="match status" value="1"/>
</dbReference>
<dbReference type="GO" id="GO:0004722">
    <property type="term" value="F:protein serine/threonine phosphatase activity"/>
    <property type="evidence" value="ECO:0007669"/>
    <property type="project" value="UniProtKB-EC"/>
</dbReference>
<dbReference type="Pfam" id="PF00612">
    <property type="entry name" value="IQ"/>
    <property type="match status" value="1"/>
</dbReference>
<dbReference type="PIRSF" id="PIRSF000912">
    <property type="entry name" value="PPEF"/>
    <property type="match status" value="1"/>
</dbReference>
<sequence>NKCHQHRMGCTSSKKHRMSKSEKAMKAALLIQRWYRRYMARLEVRRRATWNIFQSIEYAGEQDQMKLYNFFNSMMTQFSAENVNQGRIIKAFSEEQKRSLSTGTMMSDELESEDKVLLQETDPEGITVESSYKGPHLSFPITRTQVQALVQAFKTKQMLHVKYLLQLLHDARRMLRQCGNINRATTAISHQITVCGDLHGKLDDLYMIFHKNGLPSVDNPYVFNGDFVDRGANSVEVATLLFACFLASPNEVYINRGNHEDHMMNLRYGFIKEIMKKYKEHATKVVRLFEDVFSWLPVATVINDKVLVVHGGVSEQVDLDFIQSIDRHKFVSVLRPPCAMKLTHIDVQSIDVHELHEWKQMLDLLWSDPKNIKGSIPNTFRGGGCYFGEDITRKILVLTIFSASNYYEDGSNRGAYIKLLDNDPNPHIVQYVSASSARRKVTFTQRISNLESSALNSLRERFVACKAQLLHEFHKYDTEGKGLISPMDWCTAMEHVIDVDVPWCMLRTRLAHTNADGMVIYSSTFHDLSVDHRNSECAMSVTETLYRHKDILETIFRIFDKDSSGYISMSEFEEACGILTRHASIPMPQSQIAEIAQSLDLNKDGQIDFNEFLEAFRIVDSGKVDWTPRQSIQESELLFDDDEVEFIDLEEAGEKRSLVNDDVHKHETQTVGTVPHATEPTCT</sequence>
<dbReference type="CDD" id="cd00051">
    <property type="entry name" value="EFh"/>
    <property type="match status" value="1"/>
</dbReference>
<dbReference type="SMART" id="SM00054">
    <property type="entry name" value="EFh"/>
    <property type="match status" value="3"/>
</dbReference>
<evidence type="ECO:0000256" key="10">
    <source>
        <dbReference type="RuleBase" id="RU004273"/>
    </source>
</evidence>
<dbReference type="GO" id="GO:0046872">
    <property type="term" value="F:metal ion binding"/>
    <property type="evidence" value="ECO:0007669"/>
    <property type="project" value="UniProtKB-KW"/>
</dbReference>
<proteinExistence type="inferred from homology"/>
<evidence type="ECO:0000256" key="2">
    <source>
        <dbReference type="ARBA" id="ARBA00008294"/>
    </source>
</evidence>
<evidence type="ECO:0000256" key="7">
    <source>
        <dbReference type="ARBA" id="ARBA00023211"/>
    </source>
</evidence>
<dbReference type="PANTHER" id="PTHR45668">
    <property type="entry name" value="SERINE/THREONINE-PROTEIN PHOSPHATASE 5-RELATED"/>
    <property type="match status" value="1"/>
</dbReference>
<dbReference type="InterPro" id="IPR018247">
    <property type="entry name" value="EF_Hand_1_Ca_BS"/>
</dbReference>
<dbReference type="PRINTS" id="PR00114">
    <property type="entry name" value="STPHPHTASE"/>
</dbReference>
<evidence type="ECO:0000256" key="8">
    <source>
        <dbReference type="ARBA" id="ARBA00047761"/>
    </source>
</evidence>
<keyword evidence="7" id="KW-0464">Manganese</keyword>
<dbReference type="InterPro" id="IPR004843">
    <property type="entry name" value="Calcineurin-like_PHP"/>
</dbReference>
<comment type="catalytic activity">
    <reaction evidence="9 10">
        <text>O-phospho-L-threonyl-[protein] + H2O = L-threonyl-[protein] + phosphate</text>
        <dbReference type="Rhea" id="RHEA:47004"/>
        <dbReference type="Rhea" id="RHEA-COMP:11060"/>
        <dbReference type="Rhea" id="RHEA-COMP:11605"/>
        <dbReference type="ChEBI" id="CHEBI:15377"/>
        <dbReference type="ChEBI" id="CHEBI:30013"/>
        <dbReference type="ChEBI" id="CHEBI:43474"/>
        <dbReference type="ChEBI" id="CHEBI:61977"/>
        <dbReference type="EC" id="3.1.3.16"/>
    </reaction>
</comment>
<evidence type="ECO:0000313" key="13">
    <source>
        <dbReference type="Proteomes" id="UP001519460"/>
    </source>
</evidence>
<evidence type="ECO:0000256" key="9">
    <source>
        <dbReference type="ARBA" id="ARBA00048336"/>
    </source>
</evidence>
<dbReference type="Gene3D" id="1.10.238.10">
    <property type="entry name" value="EF-hand"/>
    <property type="match status" value="1"/>
</dbReference>
<evidence type="ECO:0000259" key="11">
    <source>
        <dbReference type="PROSITE" id="PS50222"/>
    </source>
</evidence>
<evidence type="ECO:0000256" key="5">
    <source>
        <dbReference type="ARBA" id="ARBA00022801"/>
    </source>
</evidence>
<comment type="similarity">
    <text evidence="2 10">Belongs to the PPP phosphatase family.</text>
</comment>
<dbReference type="Proteomes" id="UP001519460">
    <property type="component" value="Unassembled WGS sequence"/>
</dbReference>
<dbReference type="InterPro" id="IPR051134">
    <property type="entry name" value="PPP_phosphatase"/>
</dbReference>
<feature type="non-terminal residue" evidence="12">
    <location>
        <position position="1"/>
    </location>
</feature>
<keyword evidence="13" id="KW-1185">Reference proteome</keyword>
<dbReference type="SMART" id="SM00156">
    <property type="entry name" value="PP2Ac"/>
    <property type="match status" value="1"/>
</dbReference>
<dbReference type="InterPro" id="IPR029052">
    <property type="entry name" value="Metallo-depent_PP-like"/>
</dbReference>
<name>A0ABD0KIU7_9CAEN</name>
<dbReference type="Pfam" id="PF00149">
    <property type="entry name" value="Metallophos"/>
    <property type="match status" value="1"/>
</dbReference>
<comment type="catalytic activity">
    <reaction evidence="8">
        <text>O-phospho-L-seryl-[protein] + H2O = L-seryl-[protein] + phosphate</text>
        <dbReference type="Rhea" id="RHEA:20629"/>
        <dbReference type="Rhea" id="RHEA-COMP:9863"/>
        <dbReference type="Rhea" id="RHEA-COMP:11604"/>
        <dbReference type="ChEBI" id="CHEBI:15377"/>
        <dbReference type="ChEBI" id="CHEBI:29999"/>
        <dbReference type="ChEBI" id="CHEBI:43474"/>
        <dbReference type="ChEBI" id="CHEBI:83421"/>
        <dbReference type="EC" id="3.1.3.16"/>
    </reaction>
</comment>
<dbReference type="PROSITE" id="PS50222">
    <property type="entry name" value="EF_HAND_2"/>
    <property type="match status" value="3"/>
</dbReference>
<dbReference type="PROSITE" id="PS00018">
    <property type="entry name" value="EF_HAND_1"/>
    <property type="match status" value="2"/>
</dbReference>
<keyword evidence="4" id="KW-0677">Repeat</keyword>
<keyword evidence="6" id="KW-0106">Calcium</keyword>
<dbReference type="PANTHER" id="PTHR45668:SF3">
    <property type="entry name" value="SERINE_THREONINE-PROTEIN PHOSPHATASE RDGC"/>
    <property type="match status" value="1"/>
</dbReference>
<dbReference type="SUPFAM" id="SSF56300">
    <property type="entry name" value="Metallo-dependent phosphatases"/>
    <property type="match status" value="1"/>
</dbReference>
<dbReference type="PROSITE" id="PS50096">
    <property type="entry name" value="IQ"/>
    <property type="match status" value="1"/>
</dbReference>